<feature type="non-terminal residue" evidence="1">
    <location>
        <position position="63"/>
    </location>
</feature>
<reference evidence="1 2" key="1">
    <citation type="submission" date="2019-03" db="EMBL/GenBank/DDBJ databases">
        <title>Single cell metagenomics reveals metabolic interactions within the superorganism composed of flagellate Streblomastix strix and complex community of Bacteroidetes bacteria on its surface.</title>
        <authorList>
            <person name="Treitli S.C."/>
            <person name="Kolisko M."/>
            <person name="Husnik F."/>
            <person name="Keeling P."/>
            <person name="Hampl V."/>
        </authorList>
    </citation>
    <scope>NUCLEOTIDE SEQUENCE [LARGE SCALE GENOMIC DNA]</scope>
    <source>
        <strain evidence="1">ST1C</strain>
    </source>
</reference>
<comment type="caution">
    <text evidence="1">The sequence shown here is derived from an EMBL/GenBank/DDBJ whole genome shotgun (WGS) entry which is preliminary data.</text>
</comment>
<organism evidence="1 2">
    <name type="scientific">Streblomastix strix</name>
    <dbReference type="NCBI Taxonomy" id="222440"/>
    <lineage>
        <taxon>Eukaryota</taxon>
        <taxon>Metamonada</taxon>
        <taxon>Preaxostyla</taxon>
        <taxon>Oxymonadida</taxon>
        <taxon>Streblomastigidae</taxon>
        <taxon>Streblomastix</taxon>
    </lineage>
</organism>
<proteinExistence type="predicted"/>
<dbReference type="Proteomes" id="UP000324800">
    <property type="component" value="Unassembled WGS sequence"/>
</dbReference>
<protein>
    <submittedName>
        <fullName evidence="1">Uncharacterized protein</fullName>
    </submittedName>
</protein>
<accession>A0A5J4UC41</accession>
<sequence>MMKSYWKQLKEHIMQSSKGQIMEQIQTLLAKQMQNISRKKGGYGLDRGQINNEALSSDTLAAQ</sequence>
<dbReference type="EMBL" id="SNRW01018030">
    <property type="protein sequence ID" value="KAA6367733.1"/>
    <property type="molecule type" value="Genomic_DNA"/>
</dbReference>
<name>A0A5J4UC41_9EUKA</name>
<evidence type="ECO:0000313" key="2">
    <source>
        <dbReference type="Proteomes" id="UP000324800"/>
    </source>
</evidence>
<evidence type="ECO:0000313" key="1">
    <source>
        <dbReference type="EMBL" id="KAA6367733.1"/>
    </source>
</evidence>
<dbReference type="AlphaFoldDB" id="A0A5J4UC41"/>
<gene>
    <name evidence="1" type="ORF">EZS28_036740</name>
</gene>